<sequence>MRPSRILPWILALLTSSMVLTAGILAINTFLRPAERAAASDAATALTGATRDTADEASRGFARADPAASPLPSGSVPPTSPAPSAPPARLPPVAGLKQLEMDNAVAIVRAGQRMNLPKRAYVVAIVTALQESHLRNLANSKVPQSLKVPHQGVESNFDSVGLFQQRPSQGWGTAAELMDPTTAATRFYARLAKVSGWPTMTVGDAAQAVQRSAFPDAYDKHQAQAQKIVDAIAG</sequence>
<reference evidence="2 3" key="1">
    <citation type="submission" date="2020-03" db="EMBL/GenBank/DDBJ databases">
        <title>WGS of the type strain of Planosporangium spp.</title>
        <authorList>
            <person name="Thawai C."/>
        </authorList>
    </citation>
    <scope>NUCLEOTIDE SEQUENCE [LARGE SCALE GENOMIC DNA]</scope>
    <source>
        <strain evidence="2 3">TBRC 5610</strain>
    </source>
</reference>
<name>A0ABX0YA12_9ACTN</name>
<keyword evidence="3" id="KW-1185">Reference proteome</keyword>
<proteinExistence type="predicted"/>
<evidence type="ECO:0000256" key="1">
    <source>
        <dbReference type="SAM" id="MobiDB-lite"/>
    </source>
</evidence>
<comment type="caution">
    <text evidence="2">The sequence shown here is derived from an EMBL/GenBank/DDBJ whole genome shotgun (WGS) entry which is preliminary data.</text>
</comment>
<evidence type="ECO:0000313" key="2">
    <source>
        <dbReference type="EMBL" id="NJC74243.1"/>
    </source>
</evidence>
<organism evidence="2 3">
    <name type="scientific">Planosporangium thailandense</name>
    <dbReference type="NCBI Taxonomy" id="765197"/>
    <lineage>
        <taxon>Bacteria</taxon>
        <taxon>Bacillati</taxon>
        <taxon>Actinomycetota</taxon>
        <taxon>Actinomycetes</taxon>
        <taxon>Micromonosporales</taxon>
        <taxon>Micromonosporaceae</taxon>
        <taxon>Planosporangium</taxon>
    </lineage>
</organism>
<dbReference type="Proteomes" id="UP000722989">
    <property type="component" value="Unassembled WGS sequence"/>
</dbReference>
<evidence type="ECO:0008006" key="4">
    <source>
        <dbReference type="Google" id="ProtNLM"/>
    </source>
</evidence>
<dbReference type="EMBL" id="JAATVY010000052">
    <property type="protein sequence ID" value="NJC74243.1"/>
    <property type="molecule type" value="Genomic_DNA"/>
</dbReference>
<dbReference type="RefSeq" id="WP_167929146.1">
    <property type="nucleotide sequence ID" value="NZ_JAATVY010000052.1"/>
</dbReference>
<feature type="region of interest" description="Disordered" evidence="1">
    <location>
        <begin position="49"/>
        <end position="92"/>
    </location>
</feature>
<gene>
    <name evidence="2" type="ORF">HC031_31690</name>
</gene>
<evidence type="ECO:0000313" key="3">
    <source>
        <dbReference type="Proteomes" id="UP000722989"/>
    </source>
</evidence>
<protein>
    <recommendedName>
        <fullName evidence="4">Peptidase M23</fullName>
    </recommendedName>
</protein>
<feature type="compositionally biased region" description="Pro residues" evidence="1">
    <location>
        <begin position="78"/>
        <end position="90"/>
    </location>
</feature>
<accession>A0ABX0YA12</accession>